<gene>
    <name evidence="2" type="ORF">PGLA2088_LOCUS48376</name>
</gene>
<evidence type="ECO:0000256" key="1">
    <source>
        <dbReference type="SAM" id="MobiDB-lite"/>
    </source>
</evidence>
<feature type="compositionally biased region" description="Basic and acidic residues" evidence="1">
    <location>
        <begin position="1"/>
        <end position="14"/>
    </location>
</feature>
<dbReference type="Proteomes" id="UP000626109">
    <property type="component" value="Unassembled WGS sequence"/>
</dbReference>
<name>A0A813LSM6_POLGL</name>
<evidence type="ECO:0000313" key="3">
    <source>
        <dbReference type="Proteomes" id="UP000626109"/>
    </source>
</evidence>
<accession>A0A813LSM6</accession>
<comment type="caution">
    <text evidence="2">The sequence shown here is derived from an EMBL/GenBank/DDBJ whole genome shotgun (WGS) entry which is preliminary data.</text>
</comment>
<evidence type="ECO:0000313" key="2">
    <source>
        <dbReference type="EMBL" id="CAE8736566.1"/>
    </source>
</evidence>
<dbReference type="AlphaFoldDB" id="A0A813LSM6"/>
<organism evidence="2 3">
    <name type="scientific">Polarella glacialis</name>
    <name type="common">Dinoflagellate</name>
    <dbReference type="NCBI Taxonomy" id="89957"/>
    <lineage>
        <taxon>Eukaryota</taxon>
        <taxon>Sar</taxon>
        <taxon>Alveolata</taxon>
        <taxon>Dinophyceae</taxon>
        <taxon>Suessiales</taxon>
        <taxon>Suessiaceae</taxon>
        <taxon>Polarella</taxon>
    </lineage>
</organism>
<feature type="compositionally biased region" description="Low complexity" evidence="1">
    <location>
        <begin position="80"/>
        <end position="93"/>
    </location>
</feature>
<dbReference type="EMBL" id="CAJNNW010036675">
    <property type="protein sequence ID" value="CAE8736566.1"/>
    <property type="molecule type" value="Genomic_DNA"/>
</dbReference>
<proteinExistence type="predicted"/>
<feature type="region of interest" description="Disordered" evidence="1">
    <location>
        <begin position="70"/>
        <end position="93"/>
    </location>
</feature>
<feature type="region of interest" description="Disordered" evidence="1">
    <location>
        <begin position="1"/>
        <end position="29"/>
    </location>
</feature>
<reference evidence="2" key="1">
    <citation type="submission" date="2021-02" db="EMBL/GenBank/DDBJ databases">
        <authorList>
            <person name="Dougan E. K."/>
            <person name="Rhodes N."/>
            <person name="Thang M."/>
            <person name="Chan C."/>
        </authorList>
    </citation>
    <scope>NUCLEOTIDE SEQUENCE</scope>
</reference>
<sequence>MEVRSDGSERRLRAEGSLASPRSIPGAQQVRCTELPTQVLVGKLDLARQQPWPAGPASARLKARPQPVGVSVLPQLPKNSASSSSSTAAMGLSARGSSRAFGGLKFASATGGGWRQGSNRSMQ</sequence>
<protein>
    <submittedName>
        <fullName evidence="2">Uncharacterized protein</fullName>
    </submittedName>
</protein>
<feature type="non-terminal residue" evidence="2">
    <location>
        <position position="123"/>
    </location>
</feature>